<evidence type="ECO:0000259" key="2">
    <source>
        <dbReference type="Pfam" id="PF08450"/>
    </source>
</evidence>
<protein>
    <submittedName>
        <fullName evidence="3">SMP-30/gluconolactonase/LRE family protein</fullName>
    </submittedName>
</protein>
<organism evidence="3 4">
    <name type="scientific">Gaoshiqia sediminis</name>
    <dbReference type="NCBI Taxonomy" id="2986998"/>
    <lineage>
        <taxon>Bacteria</taxon>
        <taxon>Pseudomonadati</taxon>
        <taxon>Bacteroidota</taxon>
        <taxon>Bacteroidia</taxon>
        <taxon>Marinilabiliales</taxon>
        <taxon>Prolixibacteraceae</taxon>
        <taxon>Gaoshiqia</taxon>
    </lineage>
</organism>
<dbReference type="Pfam" id="PF08450">
    <property type="entry name" value="SGL"/>
    <property type="match status" value="1"/>
</dbReference>
<reference evidence="3" key="1">
    <citation type="submission" date="2022-10" db="EMBL/GenBank/DDBJ databases">
        <title>Gaoshiqiia sediminis gen. nov., sp. nov., isolated from coastal sediment.</title>
        <authorList>
            <person name="Yu W.X."/>
            <person name="Mu D.S."/>
            <person name="Du J.Z."/>
            <person name="Liang Y.Q."/>
        </authorList>
    </citation>
    <scope>NUCLEOTIDE SEQUENCE</scope>
    <source>
        <strain evidence="3">A06</strain>
    </source>
</reference>
<dbReference type="PANTHER" id="PTHR47572:SF4">
    <property type="entry name" value="LACTONASE DRP35"/>
    <property type="match status" value="1"/>
</dbReference>
<dbReference type="InterPro" id="IPR011042">
    <property type="entry name" value="6-blade_b-propeller_TolB-like"/>
</dbReference>
<evidence type="ECO:0000256" key="1">
    <source>
        <dbReference type="ARBA" id="ARBA00022801"/>
    </source>
</evidence>
<dbReference type="Proteomes" id="UP001163821">
    <property type="component" value="Unassembled WGS sequence"/>
</dbReference>
<name>A0AA42C5Z3_9BACT</name>
<dbReference type="InterPro" id="IPR013658">
    <property type="entry name" value="SGL"/>
</dbReference>
<feature type="domain" description="SMP-30/Gluconolactonase/LRE-like region" evidence="2">
    <location>
        <begin position="42"/>
        <end position="281"/>
    </location>
</feature>
<keyword evidence="1" id="KW-0378">Hydrolase</keyword>
<sequence length="296" mass="33049">MKPTILLSAILLIYNLTGHSQNLKQLIPAGKFIETIASGFAFTEGPAVNQLGEIFFTDQPNNKIYIWSETGGIRTFEVDGERANGLFFHADGDLVACADYHNKLIKISMNGEKTTLVDGFDGKHLNGPNDLWIHPNGNIYITDSYYHRPWWPKGHQQEQDCRGVYCVKPNGEMTRVIDDFEMPNGIIGSPDGQTLYVADINARKTWKYRIQDDGTLADKTFFAPEGSDGMTIDHQGNVYLTNKAVSIFSFNGEKLGELQIPETPSNVCFGGKKRKTLFITARTSVYKIGMKVRGVN</sequence>
<dbReference type="Gene3D" id="2.120.10.30">
    <property type="entry name" value="TolB, C-terminal domain"/>
    <property type="match status" value="1"/>
</dbReference>
<dbReference type="SUPFAM" id="SSF63829">
    <property type="entry name" value="Calcium-dependent phosphotriesterase"/>
    <property type="match status" value="1"/>
</dbReference>
<evidence type="ECO:0000313" key="3">
    <source>
        <dbReference type="EMBL" id="MCW0482029.1"/>
    </source>
</evidence>
<evidence type="ECO:0000313" key="4">
    <source>
        <dbReference type="Proteomes" id="UP001163821"/>
    </source>
</evidence>
<accession>A0AA42C5Z3</accession>
<dbReference type="RefSeq" id="WP_282590634.1">
    <property type="nucleotide sequence ID" value="NZ_JAPAAF010000004.1"/>
</dbReference>
<comment type="caution">
    <text evidence="3">The sequence shown here is derived from an EMBL/GenBank/DDBJ whole genome shotgun (WGS) entry which is preliminary data.</text>
</comment>
<dbReference type="AlphaFoldDB" id="A0AA42C5Z3"/>
<proteinExistence type="predicted"/>
<keyword evidence="4" id="KW-1185">Reference proteome</keyword>
<dbReference type="EMBL" id="JAPAAF010000004">
    <property type="protein sequence ID" value="MCW0482029.1"/>
    <property type="molecule type" value="Genomic_DNA"/>
</dbReference>
<dbReference type="InterPro" id="IPR051262">
    <property type="entry name" value="SMP-30/CGR1_Lactonase"/>
</dbReference>
<dbReference type="GO" id="GO:0016787">
    <property type="term" value="F:hydrolase activity"/>
    <property type="evidence" value="ECO:0007669"/>
    <property type="project" value="UniProtKB-KW"/>
</dbReference>
<gene>
    <name evidence="3" type="ORF">N2K84_04745</name>
</gene>
<dbReference type="PANTHER" id="PTHR47572">
    <property type="entry name" value="LIPOPROTEIN-RELATED"/>
    <property type="match status" value="1"/>
</dbReference>